<protein>
    <submittedName>
        <fullName evidence="1">Uncharacterized protein</fullName>
    </submittedName>
</protein>
<accession>A0A3Q7FZ21</accession>
<evidence type="ECO:0000313" key="2">
    <source>
        <dbReference type="Proteomes" id="UP000004994"/>
    </source>
</evidence>
<dbReference type="SMR" id="A0A3Q7FZ21"/>
<keyword evidence="2" id="KW-1185">Reference proteome</keyword>
<reference evidence="1" key="1">
    <citation type="journal article" date="2012" name="Nature">
        <title>The tomato genome sequence provides insights into fleshy fruit evolution.</title>
        <authorList>
            <consortium name="Tomato Genome Consortium"/>
        </authorList>
    </citation>
    <scope>NUCLEOTIDE SEQUENCE [LARGE SCALE GENOMIC DNA]</scope>
    <source>
        <strain evidence="1">cv. Heinz 1706</strain>
    </source>
</reference>
<evidence type="ECO:0000313" key="1">
    <source>
        <dbReference type="EnsemblPlants" id="Solyc04g024430.3.1"/>
    </source>
</evidence>
<organism evidence="1">
    <name type="scientific">Solanum lycopersicum</name>
    <name type="common">Tomato</name>
    <name type="synonym">Lycopersicon esculentum</name>
    <dbReference type="NCBI Taxonomy" id="4081"/>
    <lineage>
        <taxon>Eukaryota</taxon>
        <taxon>Viridiplantae</taxon>
        <taxon>Streptophyta</taxon>
        <taxon>Embryophyta</taxon>
        <taxon>Tracheophyta</taxon>
        <taxon>Spermatophyta</taxon>
        <taxon>Magnoliopsida</taxon>
        <taxon>eudicotyledons</taxon>
        <taxon>Gunneridae</taxon>
        <taxon>Pentapetalae</taxon>
        <taxon>asterids</taxon>
        <taxon>lamiids</taxon>
        <taxon>Solanales</taxon>
        <taxon>Solanaceae</taxon>
        <taxon>Solanoideae</taxon>
        <taxon>Solaneae</taxon>
        <taxon>Solanum</taxon>
        <taxon>Solanum subgen. Lycopersicon</taxon>
    </lineage>
</organism>
<proteinExistence type="predicted"/>
<dbReference type="EnsemblPlants" id="Solyc04g024430.3.1">
    <property type="protein sequence ID" value="Solyc04g024430.3.1"/>
    <property type="gene ID" value="Solyc04g024430.3"/>
</dbReference>
<dbReference type="Proteomes" id="UP000004994">
    <property type="component" value="Chromosome 4"/>
</dbReference>
<reference evidence="1" key="2">
    <citation type="submission" date="2019-01" db="UniProtKB">
        <authorList>
            <consortium name="EnsemblPlants"/>
        </authorList>
    </citation>
    <scope>IDENTIFICATION</scope>
    <source>
        <strain evidence="1">cv. Heinz 1706</strain>
    </source>
</reference>
<dbReference type="Gramene" id="Solyc04g024430.3.1">
    <property type="protein sequence ID" value="Solyc04g024430.3.1"/>
    <property type="gene ID" value="Solyc04g024430.3"/>
</dbReference>
<dbReference type="InParanoid" id="A0A3Q7FZ21"/>
<dbReference type="AlphaFoldDB" id="A0A3Q7FZ21"/>
<sequence length="98" mass="11816">MGACFGYALLCCWDCLQFDYDWASYFLSFFFSLLTKKRFSALETFLKQFKHLNGLRHQMEASFLEMFRELWMQERIEDIGKVIRREQLEDGCIFLVIT</sequence>
<name>A0A3Q7FZ21_SOLLC</name>